<feature type="domain" description="THAP-type" evidence="7">
    <location>
        <begin position="1"/>
        <end position="63"/>
    </location>
</feature>
<evidence type="ECO:0000256" key="6">
    <source>
        <dbReference type="SAM" id="MobiDB-lite"/>
    </source>
</evidence>
<dbReference type="InterPro" id="IPR026516">
    <property type="entry name" value="THAP1/10"/>
</dbReference>
<proteinExistence type="predicted"/>
<keyword evidence="9" id="KW-1185">Reference proteome</keyword>
<evidence type="ECO:0000259" key="7">
    <source>
        <dbReference type="PROSITE" id="PS50950"/>
    </source>
</evidence>
<organism evidence="8 9">
    <name type="scientific">Chrysodeixis includens</name>
    <name type="common">Soybean looper</name>
    <name type="synonym">Pseudoplusia includens</name>
    <dbReference type="NCBI Taxonomy" id="689277"/>
    <lineage>
        <taxon>Eukaryota</taxon>
        <taxon>Metazoa</taxon>
        <taxon>Ecdysozoa</taxon>
        <taxon>Arthropoda</taxon>
        <taxon>Hexapoda</taxon>
        <taxon>Insecta</taxon>
        <taxon>Pterygota</taxon>
        <taxon>Neoptera</taxon>
        <taxon>Endopterygota</taxon>
        <taxon>Lepidoptera</taxon>
        <taxon>Glossata</taxon>
        <taxon>Ditrysia</taxon>
        <taxon>Noctuoidea</taxon>
        <taxon>Noctuidae</taxon>
        <taxon>Plusiinae</taxon>
        <taxon>Chrysodeixis</taxon>
    </lineage>
</organism>
<dbReference type="InterPro" id="IPR006612">
    <property type="entry name" value="THAP_Znf"/>
</dbReference>
<dbReference type="Gene3D" id="6.20.210.20">
    <property type="entry name" value="THAP domain"/>
    <property type="match status" value="1"/>
</dbReference>
<dbReference type="SUPFAM" id="SSF57716">
    <property type="entry name" value="Glucocorticoid receptor-like (DNA-binding domain)"/>
    <property type="match status" value="1"/>
</dbReference>
<dbReference type="PANTHER" id="PTHR46600">
    <property type="entry name" value="THAP DOMAIN-CONTAINING"/>
    <property type="match status" value="1"/>
</dbReference>
<accession>A0A9P0BYI0</accession>
<keyword evidence="1" id="KW-0479">Metal-binding</keyword>
<keyword evidence="4 5" id="KW-0238">DNA-binding</keyword>
<evidence type="ECO:0000256" key="2">
    <source>
        <dbReference type="ARBA" id="ARBA00022771"/>
    </source>
</evidence>
<dbReference type="GO" id="GO:0008270">
    <property type="term" value="F:zinc ion binding"/>
    <property type="evidence" value="ECO:0007669"/>
    <property type="project" value="UniProtKB-KW"/>
</dbReference>
<evidence type="ECO:0000256" key="1">
    <source>
        <dbReference type="ARBA" id="ARBA00022723"/>
    </source>
</evidence>
<dbReference type="SMART" id="SM00692">
    <property type="entry name" value="DM3"/>
    <property type="match status" value="1"/>
</dbReference>
<name>A0A9P0BYI0_CHRIL</name>
<evidence type="ECO:0000256" key="3">
    <source>
        <dbReference type="ARBA" id="ARBA00022833"/>
    </source>
</evidence>
<feature type="region of interest" description="Disordered" evidence="6">
    <location>
        <begin position="77"/>
        <end position="98"/>
    </location>
</feature>
<keyword evidence="2 5" id="KW-0863">Zinc-finger</keyword>
<evidence type="ECO:0000256" key="4">
    <source>
        <dbReference type="ARBA" id="ARBA00023125"/>
    </source>
</evidence>
<gene>
    <name evidence="8" type="ORF">CINC_LOCUS7508</name>
</gene>
<dbReference type="PROSITE" id="PS50950">
    <property type="entry name" value="ZF_THAP"/>
    <property type="match status" value="1"/>
</dbReference>
<dbReference type="OrthoDB" id="5982876at2759"/>
<reference evidence="8" key="1">
    <citation type="submission" date="2021-12" db="EMBL/GenBank/DDBJ databases">
        <authorList>
            <person name="King R."/>
        </authorList>
    </citation>
    <scope>NUCLEOTIDE SEQUENCE</scope>
</reference>
<dbReference type="PANTHER" id="PTHR46600:SF11">
    <property type="entry name" value="THAP DOMAIN-CONTAINING PROTEIN 10"/>
    <property type="match status" value="1"/>
</dbReference>
<keyword evidence="3" id="KW-0862">Zinc</keyword>
<dbReference type="EMBL" id="LR824026">
    <property type="protein sequence ID" value="CAH0597034.1"/>
    <property type="molecule type" value="Genomic_DNA"/>
</dbReference>
<sequence>MFLCYRFPTNDDLRKRWVEATGRGKWSPADDNYICSRHFRDNDYFIKRSGKRYLKNGAIPCEYIVYANLYPDNFPVPSPEVAEEPEPVPAENPANPEQREDEFVELNTESDDDSEAASWDQLHALVNSAQDLHAQQGAGVHPAFREIQRIITKRKSYTRKDYLLAAAKVRSAYDQYLANQHLDESSKLKLIYNLQHEKLVKLTLAQWRFRRLLNYVCLVLSLL</sequence>
<protein>
    <recommendedName>
        <fullName evidence="7">THAP-type domain-containing protein</fullName>
    </recommendedName>
</protein>
<dbReference type="Pfam" id="PF05485">
    <property type="entry name" value="THAP"/>
    <property type="match status" value="1"/>
</dbReference>
<dbReference type="AlphaFoldDB" id="A0A9P0BYI0"/>
<evidence type="ECO:0000313" key="8">
    <source>
        <dbReference type="EMBL" id="CAH0597034.1"/>
    </source>
</evidence>
<dbReference type="Proteomes" id="UP001154114">
    <property type="component" value="Chromosome 23"/>
</dbReference>
<dbReference type="InterPro" id="IPR038441">
    <property type="entry name" value="THAP_Znf_sf"/>
</dbReference>
<dbReference type="SMART" id="SM00980">
    <property type="entry name" value="THAP"/>
    <property type="match status" value="1"/>
</dbReference>
<dbReference type="GO" id="GO:0043565">
    <property type="term" value="F:sequence-specific DNA binding"/>
    <property type="evidence" value="ECO:0007669"/>
    <property type="project" value="InterPro"/>
</dbReference>
<evidence type="ECO:0000313" key="9">
    <source>
        <dbReference type="Proteomes" id="UP001154114"/>
    </source>
</evidence>
<evidence type="ECO:0000256" key="5">
    <source>
        <dbReference type="PROSITE-ProRule" id="PRU00309"/>
    </source>
</evidence>